<dbReference type="PANTHER" id="PTHR45713">
    <property type="entry name" value="FTP DOMAIN-CONTAINING PROTEIN"/>
    <property type="match status" value="1"/>
</dbReference>
<dbReference type="GeneID" id="118415468"/>
<protein>
    <submittedName>
        <fullName evidence="2">Pentraxin fusion protein-like</fullName>
    </submittedName>
</protein>
<dbReference type="KEGG" id="bfo:118415468"/>
<dbReference type="Gene3D" id="2.60.120.260">
    <property type="entry name" value="Galactose-binding domain-like"/>
    <property type="match status" value="2"/>
</dbReference>
<dbReference type="PANTHER" id="PTHR45713:SF6">
    <property type="entry name" value="F5_8 TYPE C DOMAIN-CONTAINING PROTEIN"/>
    <property type="match status" value="1"/>
</dbReference>
<dbReference type="SUPFAM" id="SSF49785">
    <property type="entry name" value="Galactose-binding domain-like"/>
    <property type="match status" value="2"/>
</dbReference>
<evidence type="ECO:0000313" key="2">
    <source>
        <dbReference type="RefSeq" id="XP_035676015.1"/>
    </source>
</evidence>
<name>A0A9J7L5S7_BRAFL</name>
<dbReference type="RefSeq" id="XP_035676015.1">
    <property type="nucleotide sequence ID" value="XM_035820122.1"/>
</dbReference>
<dbReference type="OMA" id="HREDECC"/>
<evidence type="ECO:0000313" key="1">
    <source>
        <dbReference type="Proteomes" id="UP000001554"/>
    </source>
</evidence>
<dbReference type="Proteomes" id="UP000001554">
    <property type="component" value="Chromosome 5"/>
</dbReference>
<reference evidence="1" key="1">
    <citation type="journal article" date="2020" name="Nat. Ecol. Evol.">
        <title>Deeply conserved synteny resolves early events in vertebrate evolution.</title>
        <authorList>
            <person name="Simakov O."/>
            <person name="Marletaz F."/>
            <person name="Yue J.X."/>
            <person name="O'Connell B."/>
            <person name="Jenkins J."/>
            <person name="Brandt A."/>
            <person name="Calef R."/>
            <person name="Tung C.H."/>
            <person name="Huang T.K."/>
            <person name="Schmutz J."/>
            <person name="Satoh N."/>
            <person name="Yu J.K."/>
            <person name="Putnam N.H."/>
            <person name="Green R.E."/>
            <person name="Rokhsar D.S."/>
        </authorList>
    </citation>
    <scope>NUCLEOTIDE SEQUENCE [LARGE SCALE GENOMIC DNA]</scope>
    <source>
        <strain evidence="1">S238N-H82</strain>
    </source>
</reference>
<dbReference type="AlphaFoldDB" id="A0A9J7L5S7"/>
<gene>
    <name evidence="2" type="primary">LOC118415468</name>
</gene>
<sequence>MGIFIRTYNVYIKTNRSVSNIYSVVIFNRQDCCSERLNPFNIHIGDSDQVSTNPQCGGDLQIDVSHPSISVSCPGMRGRYVGVRLPGSSRILALCEVQVFPGVNVALGKPTFQTSTAVLGEASRAIDTLADSCSHTNVHGEANPAWWVDLGQSYVIDRTS</sequence>
<dbReference type="InterPro" id="IPR008979">
    <property type="entry name" value="Galactose-bd-like_sf"/>
</dbReference>
<proteinExistence type="predicted"/>
<dbReference type="InterPro" id="IPR051941">
    <property type="entry name" value="BG_Antigen-Binding_Lectin"/>
</dbReference>
<dbReference type="OrthoDB" id="547680at2759"/>
<accession>A0A9J7L5S7</accession>
<organism evidence="1 2">
    <name type="scientific">Branchiostoma floridae</name>
    <name type="common">Florida lancelet</name>
    <name type="synonym">Amphioxus</name>
    <dbReference type="NCBI Taxonomy" id="7739"/>
    <lineage>
        <taxon>Eukaryota</taxon>
        <taxon>Metazoa</taxon>
        <taxon>Chordata</taxon>
        <taxon>Cephalochordata</taxon>
        <taxon>Leptocardii</taxon>
        <taxon>Amphioxiformes</taxon>
        <taxon>Branchiostomatidae</taxon>
        <taxon>Branchiostoma</taxon>
    </lineage>
</organism>
<dbReference type="Pfam" id="PF22633">
    <property type="entry name" value="F5_F8_type_C_2"/>
    <property type="match status" value="1"/>
</dbReference>
<reference evidence="2" key="2">
    <citation type="submission" date="2025-08" db="UniProtKB">
        <authorList>
            <consortium name="RefSeq"/>
        </authorList>
    </citation>
    <scope>IDENTIFICATION</scope>
    <source>
        <strain evidence="2">S238N-H82</strain>
        <tissue evidence="2">Testes</tissue>
    </source>
</reference>
<keyword evidence="1" id="KW-1185">Reference proteome</keyword>